<dbReference type="FunFam" id="3.40.50.10130:FF:000002">
    <property type="entry name" value="DNA repair endonuclease XPF"/>
    <property type="match status" value="1"/>
</dbReference>
<dbReference type="InterPro" id="IPR006166">
    <property type="entry name" value="ERCC4_domain"/>
</dbReference>
<feature type="compositionally biased region" description="Basic and acidic residues" evidence="10">
    <location>
        <begin position="1158"/>
        <end position="1169"/>
    </location>
</feature>
<keyword evidence="9" id="KW-0539">Nucleus</keyword>
<evidence type="ECO:0000256" key="8">
    <source>
        <dbReference type="ARBA" id="ARBA00023204"/>
    </source>
</evidence>
<comment type="similarity">
    <text evidence="2">Belongs to the XPF family.</text>
</comment>
<evidence type="ECO:0000256" key="4">
    <source>
        <dbReference type="ARBA" id="ARBA00022759"/>
    </source>
</evidence>
<keyword evidence="4 11" id="KW-0255">Endonuclease</keyword>
<dbReference type="Gene3D" id="3.40.50.10130">
    <property type="match status" value="1"/>
</dbReference>
<feature type="compositionally biased region" description="Pro residues" evidence="10">
    <location>
        <begin position="121"/>
        <end position="132"/>
    </location>
</feature>
<feature type="compositionally biased region" description="Acidic residues" evidence="10">
    <location>
        <begin position="1126"/>
        <end position="1157"/>
    </location>
</feature>
<dbReference type="GO" id="GO:0003684">
    <property type="term" value="F:damaged DNA binding"/>
    <property type="evidence" value="ECO:0007669"/>
    <property type="project" value="TreeGrafter"/>
</dbReference>
<comment type="subcellular location">
    <subcellularLocation>
        <location evidence="1">Nucleus</location>
    </subcellularLocation>
</comment>
<comment type="caution">
    <text evidence="11">The sequence shown here is derived from an EMBL/GenBank/DDBJ whole genome shotgun (WGS) entry which is preliminary data.</text>
</comment>
<dbReference type="OrthoDB" id="361020at2759"/>
<dbReference type="Pfam" id="PF02732">
    <property type="entry name" value="ERCC4"/>
    <property type="match status" value="1"/>
</dbReference>
<dbReference type="InterPro" id="IPR011335">
    <property type="entry name" value="Restrct_endonuc-II-like"/>
</dbReference>
<dbReference type="Gene3D" id="1.10.150.20">
    <property type="entry name" value="5' to 3' exonuclease, C-terminal subdomain"/>
    <property type="match status" value="1"/>
</dbReference>
<dbReference type="GO" id="GO:0003697">
    <property type="term" value="F:single-stranded DNA binding"/>
    <property type="evidence" value="ECO:0007669"/>
    <property type="project" value="TreeGrafter"/>
</dbReference>
<keyword evidence="6" id="KW-0378">Hydrolase</keyword>
<organism evidence="11 12">
    <name type="scientific">Symbiodinium microadriaticum</name>
    <name type="common">Dinoflagellate</name>
    <name type="synonym">Zooxanthella microadriatica</name>
    <dbReference type="NCBI Taxonomy" id="2951"/>
    <lineage>
        <taxon>Eukaryota</taxon>
        <taxon>Sar</taxon>
        <taxon>Alveolata</taxon>
        <taxon>Dinophyceae</taxon>
        <taxon>Suessiales</taxon>
        <taxon>Symbiodiniaceae</taxon>
        <taxon>Symbiodinium</taxon>
    </lineage>
</organism>
<evidence type="ECO:0000256" key="1">
    <source>
        <dbReference type="ARBA" id="ARBA00004123"/>
    </source>
</evidence>
<dbReference type="SMART" id="SM00891">
    <property type="entry name" value="ERCC4"/>
    <property type="match status" value="1"/>
</dbReference>
<name>A0A1Q9EPQ7_SYMMI</name>
<protein>
    <submittedName>
        <fullName evidence="11">DNA repair endonuclease XPF</fullName>
    </submittedName>
</protein>
<dbReference type="CDD" id="cd20078">
    <property type="entry name" value="XPF_nuclease_XPF_euk"/>
    <property type="match status" value="1"/>
</dbReference>
<dbReference type="OMA" id="PANIACY"/>
<evidence type="ECO:0000256" key="5">
    <source>
        <dbReference type="ARBA" id="ARBA00022763"/>
    </source>
</evidence>
<dbReference type="GO" id="GO:0000724">
    <property type="term" value="P:double-strand break repair via homologous recombination"/>
    <property type="evidence" value="ECO:0007669"/>
    <property type="project" value="TreeGrafter"/>
</dbReference>
<feature type="region of interest" description="Disordered" evidence="10">
    <location>
        <begin position="1113"/>
        <end position="1169"/>
    </location>
</feature>
<dbReference type="PANTHER" id="PTHR10150:SF0">
    <property type="entry name" value="DNA REPAIR ENDONUCLEASE XPF"/>
    <property type="match status" value="1"/>
</dbReference>
<gene>
    <name evidence="11" type="primary">mei-9</name>
    <name evidence="11" type="ORF">AK812_SmicGene6972</name>
</gene>
<dbReference type="InterPro" id="IPR010994">
    <property type="entry name" value="RuvA_2-like"/>
</dbReference>
<evidence type="ECO:0000256" key="2">
    <source>
        <dbReference type="ARBA" id="ARBA00010015"/>
    </source>
</evidence>
<evidence type="ECO:0000256" key="3">
    <source>
        <dbReference type="ARBA" id="ARBA00022722"/>
    </source>
</evidence>
<keyword evidence="7" id="KW-0238">DNA-binding</keyword>
<dbReference type="GO" id="GO:1901255">
    <property type="term" value="P:nucleotide-excision repair involved in interstrand cross-link repair"/>
    <property type="evidence" value="ECO:0007669"/>
    <property type="project" value="TreeGrafter"/>
</dbReference>
<accession>A0A1Q9EPQ7</accession>
<dbReference type="GO" id="GO:0000110">
    <property type="term" value="C:nucleotide-excision repair factor 1 complex"/>
    <property type="evidence" value="ECO:0007669"/>
    <property type="project" value="TreeGrafter"/>
</dbReference>
<evidence type="ECO:0000256" key="6">
    <source>
        <dbReference type="ARBA" id="ARBA00022801"/>
    </source>
</evidence>
<proteinExistence type="inferred from homology"/>
<dbReference type="PANTHER" id="PTHR10150">
    <property type="entry name" value="DNA REPAIR ENDONUCLEASE XPF"/>
    <property type="match status" value="1"/>
</dbReference>
<sequence length="1169" mass="128993">MRISGRRPLFGFRAILGSMKRKAVCPDAHSFPAAACHGLMPGGLVKAAHRCSRERHRRSRERLPVQRSQLRVDAATVGVEVGGWLGAETVQLLRLPASNTPPQHPAASRSALLGSHAGPDSWPPPPSAPTPPLSLSCRPQRSSAGPGYTFEESHVVCGTPSSGKGAAVVKAQPGSTAAGVATRRATTDSLHDLLREVRDASLAELLMLEYQQLAVDEWLASPASLAILGHGLGVQKILLETLRRVLATAQLDPERAKRPIIVLNTTQEESELLAKRASEDPKWTGLQSKLCVIGSSLGVDGRKAALAQGGAFIVNARLLVTDLLGDRLRPESIEGVFVNHAHDVGELSADAFVLRLFRVGNQKGFVRAISDMPDRLVRGQGQLEKVMQRCFVSDLEIWPRIRKDVQQCLRHEEWEQDVHQITLELPQDVKDIQGHLLNIMQSTLQELQKDPNLDLGHLQVRDSVSPAFEAELQQVLDPVWLSLGPHARRLVSDLKGVRRLLTELLRSDAVEFHRMLESLCTSGDAGNPGRAPVWLQSHDAQSCLRLAKQRVYEIRPSPDGSGQVLQRNVRPHAKWARIVEAVDRTLQDVAERTEPELPKSQKGGSFEFGSLNMATRISLDLDDSDIEITVQPVVKRARTLPDAAGSVVEPRVLIIAPDDRSRRQLSTLLHRGPEATLLDGLDRYLRDRSSRGRDVPTGIPHSELRFGEMAVLAREAEAVTQELDELQPSSTLQARQLPDGRMCHPRIDIVSAEDTEGQLEVRLAEMRPHAVIVFEPTLHAIRAFEVYCASARQSHGASIVKRETGSDTAPTQQAPVAFHVYLMVFEESVEKSRFEKCMMQESEAVDSLIRSRQHLTFRVDPPTEALAPELSSRRGGGWRALQGMTKPHVVVDMREFRSTLPFMLHLRGLVVEPVTIPVGDYVLSRDICVERKAVTDLVQSLQSGRLYQQAQNLCHHYDNPLLLVEFDPAKGFMLQSTYHIQRREIEVGTKDVTGKLPLVILHFPKLKLIWSPSPRFTADIFLKLKEGRYQPDSKAAAAIDAEDPEPDEGKVKTVQVNTAALEVLRKLPGVTPGNMHSLARRAGTLAGIADLPLEALVEVMGKSNAEQLNTFLHSSCLPPAPTQDQGAEEQVPEGEEDEPAAAQEEQEPIEDPSGEEWEATRAEEHSPEV</sequence>
<evidence type="ECO:0000313" key="12">
    <source>
        <dbReference type="Proteomes" id="UP000186817"/>
    </source>
</evidence>
<keyword evidence="12" id="KW-1185">Reference proteome</keyword>
<keyword evidence="8" id="KW-0234">DNA repair</keyword>
<evidence type="ECO:0000256" key="9">
    <source>
        <dbReference type="ARBA" id="ARBA00023242"/>
    </source>
</evidence>
<dbReference type="SUPFAM" id="SSF52980">
    <property type="entry name" value="Restriction endonuclease-like"/>
    <property type="match status" value="1"/>
</dbReference>
<dbReference type="EMBL" id="LSRX01000097">
    <property type="protein sequence ID" value="OLQ09413.1"/>
    <property type="molecule type" value="Genomic_DNA"/>
</dbReference>
<dbReference type="GO" id="GO:0000712">
    <property type="term" value="P:resolution of meiotic recombination intermediates"/>
    <property type="evidence" value="ECO:0007669"/>
    <property type="project" value="TreeGrafter"/>
</dbReference>
<keyword evidence="3" id="KW-0540">Nuclease</keyword>
<dbReference type="AlphaFoldDB" id="A0A1Q9EPQ7"/>
<evidence type="ECO:0000313" key="11">
    <source>
        <dbReference type="EMBL" id="OLQ09413.1"/>
    </source>
</evidence>
<evidence type="ECO:0000256" key="10">
    <source>
        <dbReference type="SAM" id="MobiDB-lite"/>
    </source>
</evidence>
<keyword evidence="5" id="KW-0227">DNA damage</keyword>
<reference evidence="11 12" key="1">
    <citation type="submission" date="2016-02" db="EMBL/GenBank/DDBJ databases">
        <title>Genome analysis of coral dinoflagellate symbionts highlights evolutionary adaptations to a symbiotic lifestyle.</title>
        <authorList>
            <person name="Aranda M."/>
            <person name="Li Y."/>
            <person name="Liew Y.J."/>
            <person name="Baumgarten S."/>
            <person name="Simakov O."/>
            <person name="Wilson M."/>
            <person name="Piel J."/>
            <person name="Ashoor H."/>
            <person name="Bougouffa S."/>
            <person name="Bajic V.B."/>
            <person name="Ryu T."/>
            <person name="Ravasi T."/>
            <person name="Bayer T."/>
            <person name="Micklem G."/>
            <person name="Kim H."/>
            <person name="Bhak J."/>
            <person name="Lajeunesse T.C."/>
            <person name="Voolstra C.R."/>
        </authorList>
    </citation>
    <scope>NUCLEOTIDE SEQUENCE [LARGE SCALE GENOMIC DNA]</scope>
    <source>
        <strain evidence="11 12">CCMP2467</strain>
    </source>
</reference>
<feature type="region of interest" description="Disordered" evidence="10">
    <location>
        <begin position="97"/>
        <end position="146"/>
    </location>
</feature>
<dbReference type="Proteomes" id="UP000186817">
    <property type="component" value="Unassembled WGS sequence"/>
</dbReference>
<evidence type="ECO:0000256" key="7">
    <source>
        <dbReference type="ARBA" id="ARBA00023125"/>
    </source>
</evidence>
<dbReference type="SUPFAM" id="SSF47781">
    <property type="entry name" value="RuvA domain 2-like"/>
    <property type="match status" value="1"/>
</dbReference>
<dbReference type="InterPro" id="IPR047520">
    <property type="entry name" value="XPF_nuclease"/>
</dbReference>
<dbReference type="GO" id="GO:0000014">
    <property type="term" value="F:single-stranded DNA endodeoxyribonuclease activity"/>
    <property type="evidence" value="ECO:0007669"/>
    <property type="project" value="TreeGrafter"/>
</dbReference>